<dbReference type="Gene3D" id="1.25.40.10">
    <property type="entry name" value="Tetratricopeptide repeat domain"/>
    <property type="match status" value="1"/>
</dbReference>
<feature type="repeat" description="TPR" evidence="1">
    <location>
        <begin position="79"/>
        <end position="112"/>
    </location>
</feature>
<dbReference type="EMBL" id="FWFR01000002">
    <property type="protein sequence ID" value="SLN57171.1"/>
    <property type="molecule type" value="Genomic_DNA"/>
</dbReference>
<dbReference type="InterPro" id="IPR019734">
    <property type="entry name" value="TPR_rpt"/>
</dbReference>
<dbReference type="AlphaFoldDB" id="A0A1Y5T6W8"/>
<organism evidence="3 4">
    <name type="scientific">Oceanibacterium hippocampi</name>
    <dbReference type="NCBI Taxonomy" id="745714"/>
    <lineage>
        <taxon>Bacteria</taxon>
        <taxon>Pseudomonadati</taxon>
        <taxon>Pseudomonadota</taxon>
        <taxon>Alphaproteobacteria</taxon>
        <taxon>Sneathiellales</taxon>
        <taxon>Sneathiellaceae</taxon>
        <taxon>Oceanibacterium</taxon>
    </lineage>
</organism>
<keyword evidence="1" id="KW-0802">TPR repeat</keyword>
<dbReference type="InParanoid" id="A0A1Y5T6W8"/>
<dbReference type="PROSITE" id="PS50005">
    <property type="entry name" value="TPR"/>
    <property type="match status" value="1"/>
</dbReference>
<proteinExistence type="predicted"/>
<name>A0A1Y5T6W8_9PROT</name>
<dbReference type="InterPro" id="IPR011990">
    <property type="entry name" value="TPR-like_helical_dom_sf"/>
</dbReference>
<evidence type="ECO:0000256" key="2">
    <source>
        <dbReference type="SAM" id="MobiDB-lite"/>
    </source>
</evidence>
<dbReference type="SUPFAM" id="SSF48452">
    <property type="entry name" value="TPR-like"/>
    <property type="match status" value="1"/>
</dbReference>
<keyword evidence="4" id="KW-1185">Reference proteome</keyword>
<evidence type="ECO:0000313" key="3">
    <source>
        <dbReference type="EMBL" id="SLN57171.1"/>
    </source>
</evidence>
<evidence type="ECO:0000313" key="4">
    <source>
        <dbReference type="Proteomes" id="UP000193200"/>
    </source>
</evidence>
<protein>
    <submittedName>
        <fullName evidence="3">Uncharacterized protein</fullName>
    </submittedName>
</protein>
<reference evidence="3 4" key="1">
    <citation type="submission" date="2017-03" db="EMBL/GenBank/DDBJ databases">
        <authorList>
            <person name="Afonso C.L."/>
            <person name="Miller P.J."/>
            <person name="Scott M.A."/>
            <person name="Spackman E."/>
            <person name="Goraichik I."/>
            <person name="Dimitrov K.M."/>
            <person name="Suarez D.L."/>
            <person name="Swayne D.E."/>
        </authorList>
    </citation>
    <scope>NUCLEOTIDE SEQUENCE [LARGE SCALE GENOMIC DNA]</scope>
    <source>
        <strain evidence="3 4">CECT 7691</strain>
    </source>
</reference>
<accession>A0A1Y5T6W8</accession>
<dbReference type="Proteomes" id="UP000193200">
    <property type="component" value="Unassembled WGS sequence"/>
</dbReference>
<gene>
    <name evidence="3" type="ORF">OCH7691_02490</name>
</gene>
<evidence type="ECO:0000256" key="1">
    <source>
        <dbReference type="PROSITE-ProRule" id="PRU00339"/>
    </source>
</evidence>
<sequence length="137" mass="14342">MQMTHLLVGALALASVAASTGVAILLLPPGIQPPEVDAAHATTSDGNAAARPGAGPSKAEIAERVARLEQRLKAEEGKLDDWKMLGRSYVTLGRYGEAVSAWVQAATVAPNDPEVRGALARLQEIADQRGRHPTSSQ</sequence>
<feature type="region of interest" description="Disordered" evidence="2">
    <location>
        <begin position="34"/>
        <end position="59"/>
    </location>
</feature>
<dbReference type="Pfam" id="PF13428">
    <property type="entry name" value="TPR_14"/>
    <property type="match status" value="1"/>
</dbReference>